<evidence type="ECO:0000313" key="3">
    <source>
        <dbReference type="EMBL" id="MEK0173341.1"/>
    </source>
</evidence>
<sequence length="306" mass="33781">MDARRSGLGQYLRARRALVQPEDVGLAREPGRRVEGLRREEVARLAGISAEYYLRLERGRDHQPSDQVLVALARALRLDGEALDYVRRIAHAERRRPLGIDPPGIDDSVRALLAQWAHTPAFVMDRNQDIILSNALASALGPGYMESGANLVLQIFTEASRQHAVDWEPTAHRVVAALRLHAEPEDPRLQEIVGTLTLQDPDFARIWARHDVAVQRTGTSRHWIDPIGWIEFRWQNFAIPGSSHVLVTFWADPGTPAAAAVAYLAAQLRPGVRRTGAAALRTGADARRTSADPLRTAPVDGEPISG</sequence>
<dbReference type="SUPFAM" id="SSF47413">
    <property type="entry name" value="lambda repressor-like DNA-binding domains"/>
    <property type="match status" value="1"/>
</dbReference>
<feature type="region of interest" description="Disordered" evidence="1">
    <location>
        <begin position="281"/>
        <end position="306"/>
    </location>
</feature>
<feature type="domain" description="HTH cro/C1-type" evidence="2">
    <location>
        <begin position="36"/>
        <end position="83"/>
    </location>
</feature>
<dbReference type="PROSITE" id="PS50943">
    <property type="entry name" value="HTH_CROC1"/>
    <property type="match status" value="1"/>
</dbReference>
<dbReference type="EMBL" id="JBBLYY010000079">
    <property type="protein sequence ID" value="MEK0173341.1"/>
    <property type="molecule type" value="Genomic_DNA"/>
</dbReference>
<gene>
    <name evidence="3" type="ORF">WMN62_17830</name>
</gene>
<dbReference type="Proteomes" id="UP001370299">
    <property type="component" value="Unassembled WGS sequence"/>
</dbReference>
<keyword evidence="4" id="KW-1185">Reference proteome</keyword>
<accession>A0ABU8YFQ2</accession>
<proteinExistence type="predicted"/>
<dbReference type="InterPro" id="IPR010982">
    <property type="entry name" value="Lambda_DNA-bd_dom_sf"/>
</dbReference>
<evidence type="ECO:0000259" key="2">
    <source>
        <dbReference type="PROSITE" id="PS50943"/>
    </source>
</evidence>
<name>A0ABU8YFQ2_9MICO</name>
<dbReference type="PANTHER" id="PTHR35010:SF2">
    <property type="entry name" value="BLL4672 PROTEIN"/>
    <property type="match status" value="1"/>
</dbReference>
<dbReference type="Gene3D" id="3.30.450.180">
    <property type="match status" value="1"/>
</dbReference>
<dbReference type="Gene3D" id="1.10.260.40">
    <property type="entry name" value="lambda repressor-like DNA-binding domains"/>
    <property type="match status" value="1"/>
</dbReference>
<dbReference type="InterPro" id="IPR041413">
    <property type="entry name" value="MLTR_LBD"/>
</dbReference>
<evidence type="ECO:0000256" key="1">
    <source>
        <dbReference type="SAM" id="MobiDB-lite"/>
    </source>
</evidence>
<comment type="caution">
    <text evidence="3">The sequence shown here is derived from an EMBL/GenBank/DDBJ whole genome shotgun (WGS) entry which is preliminary data.</text>
</comment>
<organism evidence="3 4">
    <name type="scientific">Curtobacterium citreum</name>
    <dbReference type="NCBI Taxonomy" id="2036"/>
    <lineage>
        <taxon>Bacteria</taxon>
        <taxon>Bacillati</taxon>
        <taxon>Actinomycetota</taxon>
        <taxon>Actinomycetes</taxon>
        <taxon>Micrococcales</taxon>
        <taxon>Microbacteriaceae</taxon>
        <taxon>Curtobacterium</taxon>
    </lineage>
</organism>
<dbReference type="CDD" id="cd00093">
    <property type="entry name" value="HTH_XRE"/>
    <property type="match status" value="1"/>
</dbReference>
<protein>
    <submittedName>
        <fullName evidence="3">Helix-turn-helix domain-containing protein</fullName>
    </submittedName>
</protein>
<dbReference type="RefSeq" id="WP_340197919.1">
    <property type="nucleotide sequence ID" value="NZ_JBBKAP010000077.1"/>
</dbReference>
<reference evidence="3 4" key="1">
    <citation type="submission" date="2024-03" db="EMBL/GenBank/DDBJ databases">
        <title>Whole genomes of four grape xylem sap localized bacterial endophytes.</title>
        <authorList>
            <person name="Kumar G."/>
            <person name="Savka M.A."/>
        </authorList>
    </citation>
    <scope>NUCLEOTIDE SEQUENCE [LARGE SCALE GENOMIC DNA]</scope>
    <source>
        <strain evidence="3 4">RIT_GXS8</strain>
    </source>
</reference>
<dbReference type="PANTHER" id="PTHR35010">
    <property type="entry name" value="BLL4672 PROTEIN-RELATED"/>
    <property type="match status" value="1"/>
</dbReference>
<dbReference type="Pfam" id="PF13560">
    <property type="entry name" value="HTH_31"/>
    <property type="match status" value="1"/>
</dbReference>
<dbReference type="InterPro" id="IPR001387">
    <property type="entry name" value="Cro/C1-type_HTH"/>
</dbReference>
<dbReference type="Pfam" id="PF17765">
    <property type="entry name" value="MLTR_LBD"/>
    <property type="match status" value="1"/>
</dbReference>
<evidence type="ECO:0000313" key="4">
    <source>
        <dbReference type="Proteomes" id="UP001370299"/>
    </source>
</evidence>
<dbReference type="SMART" id="SM00530">
    <property type="entry name" value="HTH_XRE"/>
    <property type="match status" value="1"/>
</dbReference>